<dbReference type="Pfam" id="PF00014">
    <property type="entry name" value="Kunitz_BPTI"/>
    <property type="match status" value="1"/>
</dbReference>
<evidence type="ECO:0000256" key="3">
    <source>
        <dbReference type="ARBA" id="ARBA00022690"/>
    </source>
</evidence>
<name>A0AAV1ZSC3_9ARAC</name>
<dbReference type="Gene3D" id="4.10.410.10">
    <property type="entry name" value="Pancreatic trypsin inhibitor Kunitz domain"/>
    <property type="match status" value="1"/>
</dbReference>
<dbReference type="InterPro" id="IPR002223">
    <property type="entry name" value="Kunitz_BPTI"/>
</dbReference>
<dbReference type="InterPro" id="IPR036880">
    <property type="entry name" value="Kunitz_BPTI_sf"/>
</dbReference>
<dbReference type="SUPFAM" id="SSF57362">
    <property type="entry name" value="BPTI-like"/>
    <property type="match status" value="1"/>
</dbReference>
<evidence type="ECO:0000256" key="4">
    <source>
        <dbReference type="ARBA" id="ARBA00022729"/>
    </source>
</evidence>
<organism evidence="8 9">
    <name type="scientific">Larinioides sclopetarius</name>
    <dbReference type="NCBI Taxonomy" id="280406"/>
    <lineage>
        <taxon>Eukaryota</taxon>
        <taxon>Metazoa</taxon>
        <taxon>Ecdysozoa</taxon>
        <taxon>Arthropoda</taxon>
        <taxon>Chelicerata</taxon>
        <taxon>Arachnida</taxon>
        <taxon>Araneae</taxon>
        <taxon>Araneomorphae</taxon>
        <taxon>Entelegynae</taxon>
        <taxon>Araneoidea</taxon>
        <taxon>Araneidae</taxon>
        <taxon>Larinioides</taxon>
    </lineage>
</organism>
<dbReference type="PANTHER" id="PTHR10083:SF374">
    <property type="entry name" value="BPTI_KUNITZ INHIBITOR DOMAIN-CONTAINING PROTEIN"/>
    <property type="match status" value="1"/>
</dbReference>
<evidence type="ECO:0000256" key="2">
    <source>
        <dbReference type="ARBA" id="ARBA00022525"/>
    </source>
</evidence>
<sequence length="67" mass="7783">MENSFFVGLDDVCFLEQIVGGCRNRVPRYFFNKRTGHCERFGYSGCMGNENNFETLEECQQKCNKGK</sequence>
<keyword evidence="3" id="KW-0646">Protease inhibitor</keyword>
<feature type="domain" description="BPTI/Kunitz inhibitor" evidence="7">
    <location>
        <begin position="13"/>
        <end position="63"/>
    </location>
</feature>
<evidence type="ECO:0000259" key="7">
    <source>
        <dbReference type="PROSITE" id="PS50279"/>
    </source>
</evidence>
<reference evidence="8 9" key="1">
    <citation type="submission" date="2024-04" db="EMBL/GenBank/DDBJ databases">
        <authorList>
            <person name="Rising A."/>
            <person name="Reimegard J."/>
            <person name="Sonavane S."/>
            <person name="Akerstrom W."/>
            <person name="Nylinder S."/>
            <person name="Hedman E."/>
            <person name="Kallberg Y."/>
        </authorList>
    </citation>
    <scope>NUCLEOTIDE SEQUENCE [LARGE SCALE GENOMIC DNA]</scope>
</reference>
<dbReference type="Proteomes" id="UP001497382">
    <property type="component" value="Unassembled WGS sequence"/>
</dbReference>
<keyword evidence="9" id="KW-1185">Reference proteome</keyword>
<dbReference type="InterPro" id="IPR020901">
    <property type="entry name" value="Prtase_inh_Kunz-CS"/>
</dbReference>
<dbReference type="SMART" id="SM00131">
    <property type="entry name" value="KU"/>
    <property type="match status" value="1"/>
</dbReference>
<keyword evidence="2" id="KW-0964">Secreted</keyword>
<dbReference type="InterPro" id="IPR050098">
    <property type="entry name" value="TFPI/VKTCI-like"/>
</dbReference>
<evidence type="ECO:0000256" key="1">
    <source>
        <dbReference type="ARBA" id="ARBA00004613"/>
    </source>
</evidence>
<evidence type="ECO:0000256" key="6">
    <source>
        <dbReference type="ARBA" id="ARBA00023157"/>
    </source>
</evidence>
<protein>
    <recommendedName>
        <fullName evidence="7">BPTI/Kunitz inhibitor domain-containing protein</fullName>
    </recommendedName>
</protein>
<evidence type="ECO:0000313" key="9">
    <source>
        <dbReference type="Proteomes" id="UP001497382"/>
    </source>
</evidence>
<dbReference type="FunFam" id="4.10.410.10:FF:000020">
    <property type="entry name" value="Collagen, type VI, alpha 3"/>
    <property type="match status" value="1"/>
</dbReference>
<dbReference type="CDD" id="cd00109">
    <property type="entry name" value="Kunitz-type"/>
    <property type="match status" value="1"/>
</dbReference>
<dbReference type="PRINTS" id="PR00759">
    <property type="entry name" value="BASICPTASE"/>
</dbReference>
<dbReference type="PROSITE" id="PS00280">
    <property type="entry name" value="BPTI_KUNITZ_1"/>
    <property type="match status" value="1"/>
</dbReference>
<proteinExistence type="predicted"/>
<dbReference type="EMBL" id="CAXIEN010000080">
    <property type="protein sequence ID" value="CAL1274735.1"/>
    <property type="molecule type" value="Genomic_DNA"/>
</dbReference>
<keyword evidence="5" id="KW-0722">Serine protease inhibitor</keyword>
<dbReference type="AlphaFoldDB" id="A0AAV1ZSC3"/>
<evidence type="ECO:0000313" key="8">
    <source>
        <dbReference type="EMBL" id="CAL1274735.1"/>
    </source>
</evidence>
<keyword evidence="4" id="KW-0732">Signal</keyword>
<dbReference type="PROSITE" id="PS50279">
    <property type="entry name" value="BPTI_KUNITZ_2"/>
    <property type="match status" value="1"/>
</dbReference>
<accession>A0AAV1ZSC3</accession>
<dbReference type="PANTHER" id="PTHR10083">
    <property type="entry name" value="KUNITZ-TYPE PROTEASE INHIBITOR-RELATED"/>
    <property type="match status" value="1"/>
</dbReference>
<evidence type="ECO:0000256" key="5">
    <source>
        <dbReference type="ARBA" id="ARBA00022900"/>
    </source>
</evidence>
<comment type="caution">
    <text evidence="8">The sequence shown here is derived from an EMBL/GenBank/DDBJ whole genome shotgun (WGS) entry which is preliminary data.</text>
</comment>
<gene>
    <name evidence="8" type="ORF">LARSCL_LOCUS7674</name>
</gene>
<dbReference type="GO" id="GO:0004867">
    <property type="term" value="F:serine-type endopeptidase inhibitor activity"/>
    <property type="evidence" value="ECO:0007669"/>
    <property type="project" value="UniProtKB-KW"/>
</dbReference>
<keyword evidence="6" id="KW-1015">Disulfide bond</keyword>
<comment type="subcellular location">
    <subcellularLocation>
        <location evidence="1">Secreted</location>
    </subcellularLocation>
</comment>
<dbReference type="GO" id="GO:0005615">
    <property type="term" value="C:extracellular space"/>
    <property type="evidence" value="ECO:0007669"/>
    <property type="project" value="TreeGrafter"/>
</dbReference>